<keyword evidence="3" id="KW-1185">Reference proteome</keyword>
<dbReference type="Gramene" id="KMS94924">
    <property type="protein sequence ID" value="KMS94924"/>
    <property type="gene ID" value="BVRB_014070"/>
</dbReference>
<feature type="chain" id="PRO_5005294185" evidence="1">
    <location>
        <begin position="17"/>
        <end position="65"/>
    </location>
</feature>
<sequence>MLVIWWALIQFIHLNALKNENEKEEEMVKERKCGSTVDYCHYSIKLGNQAWTVGLGVERRFRFWL</sequence>
<evidence type="ECO:0000256" key="1">
    <source>
        <dbReference type="SAM" id="SignalP"/>
    </source>
</evidence>
<protein>
    <submittedName>
        <fullName evidence="2">Uncharacterized protein</fullName>
    </submittedName>
</protein>
<evidence type="ECO:0000313" key="2">
    <source>
        <dbReference type="EMBL" id="KMS94924.1"/>
    </source>
</evidence>
<dbReference type="AlphaFoldDB" id="A0A0J8B1M3"/>
<name>A0A0J8B1M3_BETVV</name>
<accession>A0A0J8B1M3</accession>
<dbReference type="EMBL" id="KQ090670">
    <property type="protein sequence ID" value="KMS94924.1"/>
    <property type="molecule type" value="Genomic_DNA"/>
</dbReference>
<gene>
    <name evidence="2" type="ORF">BVRB_014070</name>
</gene>
<reference evidence="2 3" key="1">
    <citation type="journal article" date="2014" name="Nature">
        <title>The genome of the recently domesticated crop plant sugar beet (Beta vulgaris).</title>
        <authorList>
            <person name="Dohm J.C."/>
            <person name="Minoche A.E."/>
            <person name="Holtgrawe D."/>
            <person name="Capella-Gutierrez S."/>
            <person name="Zakrzewski F."/>
            <person name="Tafer H."/>
            <person name="Rupp O."/>
            <person name="Sorensen T.R."/>
            <person name="Stracke R."/>
            <person name="Reinhardt R."/>
            <person name="Goesmann A."/>
            <person name="Kraft T."/>
            <person name="Schulz B."/>
            <person name="Stadler P.F."/>
            <person name="Schmidt T."/>
            <person name="Gabaldon T."/>
            <person name="Lehrach H."/>
            <person name="Weisshaar B."/>
            <person name="Himmelbauer H."/>
        </authorList>
    </citation>
    <scope>NUCLEOTIDE SEQUENCE [LARGE SCALE GENOMIC DNA]</scope>
    <source>
        <tissue evidence="2">Taproot</tissue>
    </source>
</reference>
<evidence type="ECO:0000313" key="3">
    <source>
        <dbReference type="Proteomes" id="UP000035740"/>
    </source>
</evidence>
<proteinExistence type="predicted"/>
<dbReference type="Proteomes" id="UP000035740">
    <property type="component" value="Unassembled WGS sequence"/>
</dbReference>
<keyword evidence="1" id="KW-0732">Signal</keyword>
<organism evidence="2 3">
    <name type="scientific">Beta vulgaris subsp. vulgaris</name>
    <name type="common">Beet</name>
    <dbReference type="NCBI Taxonomy" id="3555"/>
    <lineage>
        <taxon>Eukaryota</taxon>
        <taxon>Viridiplantae</taxon>
        <taxon>Streptophyta</taxon>
        <taxon>Embryophyta</taxon>
        <taxon>Tracheophyta</taxon>
        <taxon>Spermatophyta</taxon>
        <taxon>Magnoliopsida</taxon>
        <taxon>eudicotyledons</taxon>
        <taxon>Gunneridae</taxon>
        <taxon>Pentapetalae</taxon>
        <taxon>Caryophyllales</taxon>
        <taxon>Chenopodiaceae</taxon>
        <taxon>Betoideae</taxon>
        <taxon>Beta</taxon>
    </lineage>
</organism>
<feature type="signal peptide" evidence="1">
    <location>
        <begin position="1"/>
        <end position="16"/>
    </location>
</feature>